<reference evidence="1 2" key="1">
    <citation type="submission" date="2015-10" db="EMBL/GenBank/DDBJ databases">
        <title>Draft genome sequence of Streptomyces canus DSM 40017, type strain for the species Streptomyces canus.</title>
        <authorList>
            <person name="Ruckert C."/>
            <person name="Winkler A."/>
            <person name="Kalinowski J."/>
            <person name="Kampfer P."/>
            <person name="Glaeser S."/>
        </authorList>
    </citation>
    <scope>NUCLEOTIDE SEQUENCE [LARGE SCALE GENOMIC DNA]</scope>
    <source>
        <strain evidence="1 2">DSM 40017</strain>
    </source>
</reference>
<evidence type="ECO:0000313" key="1">
    <source>
        <dbReference type="EMBL" id="KUN72768.1"/>
    </source>
</evidence>
<comment type="caution">
    <text evidence="1">The sequence shown here is derived from an EMBL/GenBank/DDBJ whole genome shotgun (WGS) entry which is preliminary data.</text>
</comment>
<dbReference type="Proteomes" id="UP000053669">
    <property type="component" value="Unassembled WGS sequence"/>
</dbReference>
<protein>
    <submittedName>
        <fullName evidence="1">Uncharacterized protein</fullName>
    </submittedName>
</protein>
<evidence type="ECO:0000313" key="2">
    <source>
        <dbReference type="Proteomes" id="UP000053669"/>
    </source>
</evidence>
<dbReference type="AlphaFoldDB" id="A0A101SF99"/>
<sequence length="94" mass="10228">MPVMRISRVPLCHVARGGVRTADNDFDRFEALNSRTGMRMRVRDLGVNAFHHASDLIELGKAPRSGGDQSAIRLVSQRDAAWAGVPFVAVAARA</sequence>
<proteinExistence type="predicted"/>
<dbReference type="STRING" id="58343.AQJ46_10175"/>
<gene>
    <name evidence="1" type="ORF">AQJ46_10175</name>
</gene>
<name>A0A101SF99_9ACTN</name>
<dbReference type="EMBL" id="LMWU01000009">
    <property type="protein sequence ID" value="KUN72768.1"/>
    <property type="molecule type" value="Genomic_DNA"/>
</dbReference>
<accession>A0A101SF99</accession>
<organism evidence="1 2">
    <name type="scientific">Streptomyces canus</name>
    <dbReference type="NCBI Taxonomy" id="58343"/>
    <lineage>
        <taxon>Bacteria</taxon>
        <taxon>Bacillati</taxon>
        <taxon>Actinomycetota</taxon>
        <taxon>Actinomycetes</taxon>
        <taxon>Kitasatosporales</taxon>
        <taxon>Streptomycetaceae</taxon>
        <taxon>Streptomyces</taxon>
        <taxon>Streptomyces aurantiacus group</taxon>
    </lineage>
</organism>